<feature type="domain" description="Response regulatory" evidence="2">
    <location>
        <begin position="12"/>
        <end position="137"/>
    </location>
</feature>
<evidence type="ECO:0000259" key="2">
    <source>
        <dbReference type="PROSITE" id="PS50110"/>
    </source>
</evidence>
<dbReference type="Proteomes" id="UP000018159">
    <property type="component" value="Unassembled WGS sequence"/>
</dbReference>
<dbReference type="STRING" id="1407055.NITUZ_30186"/>
<dbReference type="InterPro" id="IPR001789">
    <property type="entry name" value="Sig_transdc_resp-reg_receiver"/>
</dbReference>
<dbReference type="EMBL" id="CBTY010000008">
    <property type="protein sequence ID" value="CDI05494.1"/>
    <property type="molecule type" value="Genomic_DNA"/>
</dbReference>
<organism evidence="3 4">
    <name type="scientific">Candidatus Nitrosotenuis uzonensis</name>
    <dbReference type="NCBI Taxonomy" id="1407055"/>
    <lineage>
        <taxon>Archaea</taxon>
        <taxon>Nitrososphaerota</taxon>
        <taxon>Candidatus Nitrosotenuis</taxon>
    </lineage>
</organism>
<protein>
    <recommendedName>
        <fullName evidence="2">Response regulatory domain-containing protein</fullName>
    </recommendedName>
</protein>
<evidence type="ECO:0000313" key="4">
    <source>
        <dbReference type="Proteomes" id="UP000018159"/>
    </source>
</evidence>
<comment type="caution">
    <text evidence="3">The sequence shown here is derived from an EMBL/GenBank/DDBJ whole genome shotgun (WGS) entry which is preliminary data.</text>
</comment>
<dbReference type="SUPFAM" id="SSF52172">
    <property type="entry name" value="CheY-like"/>
    <property type="match status" value="1"/>
</dbReference>
<keyword evidence="4" id="KW-1185">Reference proteome</keyword>
<dbReference type="PROSITE" id="PS50110">
    <property type="entry name" value="RESPONSE_REGULATORY"/>
    <property type="match status" value="1"/>
</dbReference>
<dbReference type="InterPro" id="IPR011006">
    <property type="entry name" value="CheY-like_superfamily"/>
</dbReference>
<dbReference type="Pfam" id="PF00072">
    <property type="entry name" value="Response_reg"/>
    <property type="match status" value="1"/>
</dbReference>
<name>V6ASD6_9ARCH</name>
<evidence type="ECO:0000313" key="3">
    <source>
        <dbReference type="EMBL" id="CDI05494.1"/>
    </source>
</evidence>
<sequence>MRRRSIALSALRILIAEDNQFTASQYERILRKYGHEVIVTRDGQECLKKYKESLGRTEFDSIDKSPFDVVVLDQSMPKKNGSEVATEILSVRPAQKIVFASAYALSANKVSESLEERVEYLQKPFSLNALVSKIEAA</sequence>
<dbReference type="SMART" id="SM00448">
    <property type="entry name" value="REC"/>
    <property type="match status" value="1"/>
</dbReference>
<dbReference type="GO" id="GO:0000160">
    <property type="term" value="P:phosphorelay signal transduction system"/>
    <property type="evidence" value="ECO:0007669"/>
    <property type="project" value="InterPro"/>
</dbReference>
<keyword evidence="1" id="KW-0597">Phosphoprotein</keyword>
<dbReference type="AlphaFoldDB" id="V6ASD6"/>
<evidence type="ECO:0000256" key="1">
    <source>
        <dbReference type="ARBA" id="ARBA00022553"/>
    </source>
</evidence>
<gene>
    <name evidence="3" type="ORF">NITUZ_30186</name>
</gene>
<dbReference type="PANTHER" id="PTHR44591">
    <property type="entry name" value="STRESS RESPONSE REGULATOR PROTEIN 1"/>
    <property type="match status" value="1"/>
</dbReference>
<dbReference type="CDD" id="cd00156">
    <property type="entry name" value="REC"/>
    <property type="match status" value="1"/>
</dbReference>
<dbReference type="InterPro" id="IPR050595">
    <property type="entry name" value="Bact_response_regulator"/>
</dbReference>
<dbReference type="PANTHER" id="PTHR44591:SF3">
    <property type="entry name" value="RESPONSE REGULATORY DOMAIN-CONTAINING PROTEIN"/>
    <property type="match status" value="1"/>
</dbReference>
<accession>V6ASD6</accession>
<proteinExistence type="predicted"/>
<reference evidence="3 4" key="1">
    <citation type="journal article" date="2013" name="PLoS ONE">
        <title>Enrichment and Genome Sequence of the Group I.1a Ammonia-Oxidizing Archaeon ?Ca. Nitrosotenuis uzonensis? Representing a Clade Globally.</title>
        <authorList>
            <person name="Lebedeva E.V."/>
            <person name="Hatzenpichler R."/>
            <person name="Pelletier E."/>
            <person name="Schuster N."/>
            <person name="Hauzmayer S."/>
            <person name="Bulaev A."/>
            <person name="Grigor'eva N.V."/>
            <person name="Galushko A."/>
            <person name="Schmid M."/>
            <person name="Palatinszky M."/>
            <person name="Le Paslier D."/>
            <person name="Daims H."/>
            <person name="Wagner M."/>
        </authorList>
    </citation>
    <scope>NUCLEOTIDE SEQUENCE [LARGE SCALE GENOMIC DNA]</scope>
    <source>
        <strain evidence="3 4">N4</strain>
    </source>
</reference>
<dbReference type="Gene3D" id="3.40.50.2300">
    <property type="match status" value="1"/>
</dbReference>